<sequence length="571" mass="64958">MLTELLIRNLAIIDEVQVPFQPGFNVLTGETGAGKSIIIHAINFLVGGKGDIDLIRAEAETMLVEGVFDLTNCPQVKAVLEEVGIETEDDMLILSRELSRAGKSRCRINGRAATVAMLKQIGKSLIDIHGQHEHQSLLDPANHLRFLDAFGGEGLMALKERYNSLYRQLMQVEREIAELQRSERERMQRLDLLRYQAEEIDRANLKEGEEEELLQERQLLANAERIAERVNYAVRQLMDDGGSLDSLGEAIQALREITDFDPSLREWHDALSQAFDTIQEIGFELERYASRIEFDPERLEEVESRLDLLKRLKRKYGDSISAILQYRQQIEQELQRLETSEERLETLQREREQLRKELAETAMALSEARQEIARQLERTVQNHLKALMMERARFKVAIDRLPDPNGLQLPEGTFAFGRDGVDQVEFLISTNPGEPLKPLAKIASGGEISRTMLALKASLQRTHEIPVLVFDEIDVGIGGKTAEAVGEKLREVSQYAQVLCVTHLPQIAALADWHLQVEKITEGKRTRVIVTPLEYEERVKELARMLSGRQITQASLQHAQELLQRVDISKR</sequence>
<evidence type="ECO:0000256" key="3">
    <source>
        <dbReference type="ARBA" id="ARBA00021315"/>
    </source>
</evidence>
<dbReference type="RefSeq" id="WP_259096944.1">
    <property type="nucleotide sequence ID" value="NZ_CP130454.1"/>
</dbReference>
<evidence type="ECO:0000256" key="2">
    <source>
        <dbReference type="ARBA" id="ARBA00009441"/>
    </source>
</evidence>
<dbReference type="Proteomes" id="UP001204798">
    <property type="component" value="Unassembled WGS sequence"/>
</dbReference>
<comment type="caution">
    <text evidence="12">The sequence shown here is derived from an EMBL/GenBank/DDBJ whole genome shotgun (WGS) entry which is preliminary data.</text>
</comment>
<dbReference type="PANTHER" id="PTHR11059">
    <property type="entry name" value="DNA REPAIR PROTEIN RECN"/>
    <property type="match status" value="1"/>
</dbReference>
<dbReference type="PANTHER" id="PTHR11059:SF0">
    <property type="entry name" value="DNA REPAIR PROTEIN RECN"/>
    <property type="match status" value="1"/>
</dbReference>
<keyword evidence="4" id="KW-0547">Nucleotide-binding</keyword>
<feature type="coiled-coil region" evidence="10">
    <location>
        <begin position="155"/>
        <end position="226"/>
    </location>
</feature>
<keyword evidence="5 9" id="KW-0227">DNA damage</keyword>
<evidence type="ECO:0000256" key="9">
    <source>
        <dbReference type="PIRNR" id="PIRNR003128"/>
    </source>
</evidence>
<keyword evidence="10" id="KW-0175">Coiled coil</keyword>
<comment type="similarity">
    <text evidence="2 9">Belongs to the RecN family.</text>
</comment>
<organism evidence="12 13">
    <name type="scientific">Candidatus Fervidibacter sacchari</name>
    <dbReference type="NCBI Taxonomy" id="1448929"/>
    <lineage>
        <taxon>Bacteria</taxon>
        <taxon>Candidatus Fervidibacterota</taxon>
        <taxon>Candidatus Fervidibacter</taxon>
    </lineage>
</organism>
<reference evidence="12 13" key="1">
    <citation type="submission" date="2022-08" db="EMBL/GenBank/DDBJ databases">
        <title>Bacterial and archaeal communities from various locations to study Microbial Dark Matter (Phase II).</title>
        <authorList>
            <person name="Stepanauskas R."/>
        </authorList>
    </citation>
    <scope>NUCLEOTIDE SEQUENCE [LARGE SCALE GENOMIC DNA]</scope>
    <source>
        <strain evidence="12 13">PD1</strain>
    </source>
</reference>
<dbReference type="NCBIfam" id="NF008121">
    <property type="entry name" value="PRK10869.1"/>
    <property type="match status" value="1"/>
</dbReference>
<dbReference type="SUPFAM" id="SSF52540">
    <property type="entry name" value="P-loop containing nucleoside triphosphate hydrolases"/>
    <property type="match status" value="1"/>
</dbReference>
<evidence type="ECO:0000256" key="8">
    <source>
        <dbReference type="ARBA" id="ARBA00033408"/>
    </source>
</evidence>
<dbReference type="Pfam" id="PF02463">
    <property type="entry name" value="SMC_N"/>
    <property type="match status" value="1"/>
</dbReference>
<dbReference type="CDD" id="cd03241">
    <property type="entry name" value="ABC_RecN"/>
    <property type="match status" value="2"/>
</dbReference>
<evidence type="ECO:0000256" key="4">
    <source>
        <dbReference type="ARBA" id="ARBA00022741"/>
    </source>
</evidence>
<evidence type="ECO:0000256" key="6">
    <source>
        <dbReference type="ARBA" id="ARBA00022840"/>
    </source>
</evidence>
<evidence type="ECO:0000313" key="12">
    <source>
        <dbReference type="EMBL" id="MCS3919955.1"/>
    </source>
</evidence>
<comment type="function">
    <text evidence="1 9">May be involved in recombinational repair of damaged DNA.</text>
</comment>
<dbReference type="InterPro" id="IPR004604">
    <property type="entry name" value="DNA_recomb/repair_RecN"/>
</dbReference>
<gene>
    <name evidence="12" type="ORF">M2350_002372</name>
</gene>
<accession>A0ABT2EPS4</accession>
<evidence type="ECO:0000256" key="5">
    <source>
        <dbReference type="ARBA" id="ARBA00022763"/>
    </source>
</evidence>
<dbReference type="PIRSF" id="PIRSF003128">
    <property type="entry name" value="RecN"/>
    <property type="match status" value="1"/>
</dbReference>
<keyword evidence="6" id="KW-0067">ATP-binding</keyword>
<evidence type="ECO:0000313" key="13">
    <source>
        <dbReference type="Proteomes" id="UP001204798"/>
    </source>
</evidence>
<feature type="coiled-coil region" evidence="10">
    <location>
        <begin position="320"/>
        <end position="378"/>
    </location>
</feature>
<dbReference type="Gene3D" id="3.40.50.300">
    <property type="entry name" value="P-loop containing nucleotide triphosphate hydrolases"/>
    <property type="match status" value="2"/>
</dbReference>
<protein>
    <recommendedName>
        <fullName evidence="3 9">DNA repair protein RecN</fullName>
    </recommendedName>
    <alternativeName>
        <fullName evidence="8 9">Recombination protein N</fullName>
    </alternativeName>
</protein>
<name>A0ABT2EPS4_9BACT</name>
<evidence type="ECO:0000256" key="7">
    <source>
        <dbReference type="ARBA" id="ARBA00023204"/>
    </source>
</evidence>
<dbReference type="InterPro" id="IPR027417">
    <property type="entry name" value="P-loop_NTPase"/>
</dbReference>
<keyword evidence="7 9" id="KW-0234">DNA repair</keyword>
<proteinExistence type="inferred from homology"/>
<evidence type="ECO:0000259" key="11">
    <source>
        <dbReference type="Pfam" id="PF02463"/>
    </source>
</evidence>
<dbReference type="InterPro" id="IPR003395">
    <property type="entry name" value="RecF/RecN/SMC_N"/>
</dbReference>
<keyword evidence="13" id="KW-1185">Reference proteome</keyword>
<dbReference type="EMBL" id="JANUCP010000004">
    <property type="protein sequence ID" value="MCS3919955.1"/>
    <property type="molecule type" value="Genomic_DNA"/>
</dbReference>
<dbReference type="NCBIfam" id="TIGR00634">
    <property type="entry name" value="recN"/>
    <property type="match status" value="1"/>
</dbReference>
<feature type="domain" description="RecF/RecN/SMC N-terminal" evidence="11">
    <location>
        <begin position="2"/>
        <end position="523"/>
    </location>
</feature>
<evidence type="ECO:0000256" key="1">
    <source>
        <dbReference type="ARBA" id="ARBA00003618"/>
    </source>
</evidence>
<evidence type="ECO:0000256" key="10">
    <source>
        <dbReference type="SAM" id="Coils"/>
    </source>
</evidence>